<dbReference type="Proteomes" id="UP000198623">
    <property type="component" value="Unassembled WGS sequence"/>
</dbReference>
<dbReference type="STRING" id="1045558.SAMN05216175_11825"/>
<accession>A0A1I2VR77</accession>
<gene>
    <name evidence="3" type="ORF">SAMN05216175_11825</name>
</gene>
<dbReference type="CDD" id="cd14797">
    <property type="entry name" value="DUF302"/>
    <property type="match status" value="1"/>
</dbReference>
<evidence type="ECO:0000256" key="1">
    <source>
        <dbReference type="SAM" id="SignalP"/>
    </source>
</evidence>
<reference evidence="4" key="1">
    <citation type="submission" date="2016-10" db="EMBL/GenBank/DDBJ databases">
        <authorList>
            <person name="Varghese N."/>
            <person name="Submissions S."/>
        </authorList>
    </citation>
    <scope>NUCLEOTIDE SEQUENCE [LARGE SCALE GENOMIC DNA]</scope>
    <source>
        <strain evidence="4">CGMCC 1.10971</strain>
    </source>
</reference>
<keyword evidence="1" id="KW-0732">Signal</keyword>
<dbReference type="InterPro" id="IPR005180">
    <property type="entry name" value="DUF302"/>
</dbReference>
<dbReference type="InterPro" id="IPR035923">
    <property type="entry name" value="TT1751-like_sf"/>
</dbReference>
<dbReference type="SUPFAM" id="SSF103247">
    <property type="entry name" value="TT1751-like"/>
    <property type="match status" value="1"/>
</dbReference>
<dbReference type="RefSeq" id="WP_090730408.1">
    <property type="nucleotide sequence ID" value="NZ_FOOU01000018.1"/>
</dbReference>
<name>A0A1I2VR77_9GAMM</name>
<protein>
    <submittedName>
        <fullName evidence="3">Uncharacterized conserved protein, DUF302 family</fullName>
    </submittedName>
</protein>
<feature type="signal peptide" evidence="1">
    <location>
        <begin position="1"/>
        <end position="20"/>
    </location>
</feature>
<keyword evidence="4" id="KW-1185">Reference proteome</keyword>
<sequence length="150" mass="16295">MRIFLIAILSILALSAPVFADNGLVSVKSAHDVKETADRLEAVLAKKGMTIFARIDHAAGAEKAEMQLRPTELVIFGNPKVGTPLMLCDQYAAIDLPQKALIHEDAQGQVWFSYNSPAYLAERHQLEECSTVLMKAENALSNFAAAATQP</sequence>
<evidence type="ECO:0000313" key="4">
    <source>
        <dbReference type="Proteomes" id="UP000198623"/>
    </source>
</evidence>
<dbReference type="Gene3D" id="3.30.310.70">
    <property type="entry name" value="TT1751-like domain"/>
    <property type="match status" value="1"/>
</dbReference>
<dbReference type="PANTHER" id="PTHR38342:SF2">
    <property type="entry name" value="INNER MEMBRANE OR EXPORTED"/>
    <property type="match status" value="1"/>
</dbReference>
<dbReference type="EMBL" id="FOOU01000018">
    <property type="protein sequence ID" value="SFG90817.1"/>
    <property type="molecule type" value="Genomic_DNA"/>
</dbReference>
<evidence type="ECO:0000259" key="2">
    <source>
        <dbReference type="Pfam" id="PF03625"/>
    </source>
</evidence>
<feature type="domain" description="DUF302" evidence="2">
    <location>
        <begin position="55"/>
        <end position="117"/>
    </location>
</feature>
<dbReference type="PANTHER" id="PTHR38342">
    <property type="entry name" value="SLR5037 PROTEIN"/>
    <property type="match status" value="1"/>
</dbReference>
<evidence type="ECO:0000313" key="3">
    <source>
        <dbReference type="EMBL" id="SFG90817.1"/>
    </source>
</evidence>
<dbReference type="AlphaFoldDB" id="A0A1I2VR77"/>
<dbReference type="Pfam" id="PF03625">
    <property type="entry name" value="DUF302"/>
    <property type="match status" value="1"/>
</dbReference>
<organism evidence="3 4">
    <name type="scientific">Neptunomonas qingdaonensis</name>
    <dbReference type="NCBI Taxonomy" id="1045558"/>
    <lineage>
        <taxon>Bacteria</taxon>
        <taxon>Pseudomonadati</taxon>
        <taxon>Pseudomonadota</taxon>
        <taxon>Gammaproteobacteria</taxon>
        <taxon>Oceanospirillales</taxon>
        <taxon>Oceanospirillaceae</taxon>
        <taxon>Neptunomonas</taxon>
    </lineage>
</organism>
<dbReference type="OrthoDB" id="9799367at2"/>
<proteinExistence type="predicted"/>
<feature type="chain" id="PRO_5011710297" evidence="1">
    <location>
        <begin position="21"/>
        <end position="150"/>
    </location>
</feature>